<keyword evidence="6 8" id="KW-1133">Transmembrane helix</keyword>
<evidence type="ECO:0000259" key="9">
    <source>
        <dbReference type="Pfam" id="PF13231"/>
    </source>
</evidence>
<comment type="subcellular location">
    <subcellularLocation>
        <location evidence="1">Cell membrane</location>
        <topology evidence="1">Multi-pass membrane protein</topology>
    </subcellularLocation>
</comment>
<dbReference type="GO" id="GO:0009103">
    <property type="term" value="P:lipopolysaccharide biosynthetic process"/>
    <property type="evidence" value="ECO:0007669"/>
    <property type="project" value="UniProtKB-ARBA"/>
</dbReference>
<sequence>MKRLIFPLVLFLTYLILGIVTITNYGINWDEPAHFIRGQVFLRFLLTGKKDYAGLPEIDAKSYRQDFGYEFRDPNTNSTVRRSIYQHDDYGLVYYTQNVEKRGSHPAFSDVMSALFNYVLFVKLGIAPDVYSYNYYSIFVASLLVTGIYIWTKKYFGGFAAIVSTLSLALFPFFWAESHYNIKDVPETVFYALSVLVFYEAITSAKIKYIWYFAFVFAMAFATKFNALFILPTVLLWLFLRNFFLYRTSWREMFSFVKKNKAFLVFLVVPIIAVALWVLSFPAMLFEPRLIPASFSYYKTIGTTPVGNDWRYPLYYLFYTTPPSLLIFSIIALAGEFTKIDRKIKDILLLIMVWIFIPIVRVMIPGTAIYGGVRQIMEYIPAIAILSGIGANRLTKIPRMFIILTFIPLIVTLVKLHPNEAVYFNSLIGGLEGAKERNIPDWGQTLGNPYRQGILWINRHAEENAQLSLGFELWANLPHIWVRNDITYDNIVKSGPARLGEYVMAVMNPSDALSWYRMQYLETFIDPVYQVSVDGVVLLTVWKNDTAHLKEMYRTMEEEKIADVPITGHFPSFVLTLPKKHKILRIEFKNKNPSLCPEPARHELDDVVGIFRFYSDTSMSRFLKTLRASSYDFNGKVSYPRPNFLFAAEEGRAIVFDVAIDHPCYSTISGANVYVVKE</sequence>
<evidence type="ECO:0000313" key="11">
    <source>
        <dbReference type="Proteomes" id="UP000178759"/>
    </source>
</evidence>
<evidence type="ECO:0000256" key="2">
    <source>
        <dbReference type="ARBA" id="ARBA00022475"/>
    </source>
</evidence>
<dbReference type="STRING" id="1798392.A3A79_04845"/>
<evidence type="ECO:0000256" key="8">
    <source>
        <dbReference type="SAM" id="Phobius"/>
    </source>
</evidence>
<evidence type="ECO:0000256" key="5">
    <source>
        <dbReference type="ARBA" id="ARBA00022692"/>
    </source>
</evidence>
<dbReference type="Pfam" id="PF13231">
    <property type="entry name" value="PMT_2"/>
    <property type="match status" value="1"/>
</dbReference>
<feature type="transmembrane region" description="Helical" evidence="8">
    <location>
        <begin position="347"/>
        <end position="370"/>
    </location>
</feature>
<feature type="transmembrane region" description="Helical" evidence="8">
    <location>
        <begin position="211"/>
        <end position="240"/>
    </location>
</feature>
<evidence type="ECO:0000256" key="7">
    <source>
        <dbReference type="ARBA" id="ARBA00023136"/>
    </source>
</evidence>
<protein>
    <recommendedName>
        <fullName evidence="9">Glycosyltransferase RgtA/B/C/D-like domain-containing protein</fullName>
    </recommendedName>
</protein>
<dbReference type="Proteomes" id="UP000178759">
    <property type="component" value="Unassembled WGS sequence"/>
</dbReference>
<dbReference type="GO" id="GO:0005886">
    <property type="term" value="C:plasma membrane"/>
    <property type="evidence" value="ECO:0007669"/>
    <property type="project" value="UniProtKB-SubCell"/>
</dbReference>
<keyword evidence="2" id="KW-1003">Cell membrane</keyword>
<name>A0A1F6AJ85_9BACT</name>
<dbReference type="InterPro" id="IPR038731">
    <property type="entry name" value="RgtA/B/C-like"/>
</dbReference>
<feature type="transmembrane region" description="Helical" evidence="8">
    <location>
        <begin position="133"/>
        <end position="151"/>
    </location>
</feature>
<evidence type="ECO:0000256" key="6">
    <source>
        <dbReference type="ARBA" id="ARBA00022989"/>
    </source>
</evidence>
<dbReference type="GO" id="GO:0016763">
    <property type="term" value="F:pentosyltransferase activity"/>
    <property type="evidence" value="ECO:0007669"/>
    <property type="project" value="TreeGrafter"/>
</dbReference>
<keyword evidence="7 8" id="KW-0472">Membrane</keyword>
<evidence type="ECO:0000256" key="1">
    <source>
        <dbReference type="ARBA" id="ARBA00004651"/>
    </source>
</evidence>
<dbReference type="PANTHER" id="PTHR33908">
    <property type="entry name" value="MANNOSYLTRANSFERASE YKCB-RELATED"/>
    <property type="match status" value="1"/>
</dbReference>
<dbReference type="InterPro" id="IPR050297">
    <property type="entry name" value="LipidA_mod_glycosyltrf_83"/>
</dbReference>
<dbReference type="EMBL" id="MFJV01000001">
    <property type="protein sequence ID" value="OGG24483.1"/>
    <property type="molecule type" value="Genomic_DNA"/>
</dbReference>
<evidence type="ECO:0000313" key="10">
    <source>
        <dbReference type="EMBL" id="OGG24483.1"/>
    </source>
</evidence>
<evidence type="ECO:0000256" key="3">
    <source>
        <dbReference type="ARBA" id="ARBA00022676"/>
    </source>
</evidence>
<keyword evidence="5 8" id="KW-0812">Transmembrane</keyword>
<accession>A0A1F6AJ85</accession>
<dbReference type="AlphaFoldDB" id="A0A1F6AJ85"/>
<feature type="transmembrane region" description="Helical" evidence="8">
    <location>
        <begin position="261"/>
        <end position="286"/>
    </location>
</feature>
<keyword evidence="3" id="KW-0328">Glycosyltransferase</keyword>
<feature type="transmembrane region" description="Helical" evidence="8">
    <location>
        <begin position="314"/>
        <end position="335"/>
    </location>
</feature>
<feature type="domain" description="Glycosyltransferase RgtA/B/C/D-like" evidence="9">
    <location>
        <begin position="136"/>
        <end position="257"/>
    </location>
</feature>
<proteinExistence type="predicted"/>
<organism evidence="10 11">
    <name type="scientific">Candidatus Gottesmanbacteria bacterium RIFCSPLOWO2_01_FULL_43_11b</name>
    <dbReference type="NCBI Taxonomy" id="1798392"/>
    <lineage>
        <taxon>Bacteria</taxon>
        <taxon>Candidatus Gottesmaniibacteriota</taxon>
    </lineage>
</organism>
<feature type="transmembrane region" description="Helical" evidence="8">
    <location>
        <begin position="188"/>
        <end position="205"/>
    </location>
</feature>
<gene>
    <name evidence="10" type="ORF">A3A79_04845</name>
</gene>
<dbReference type="PANTHER" id="PTHR33908:SF11">
    <property type="entry name" value="MEMBRANE PROTEIN"/>
    <property type="match status" value="1"/>
</dbReference>
<keyword evidence="4" id="KW-0808">Transferase</keyword>
<reference evidence="10 11" key="1">
    <citation type="journal article" date="2016" name="Nat. Commun.">
        <title>Thousands of microbial genomes shed light on interconnected biogeochemical processes in an aquifer system.</title>
        <authorList>
            <person name="Anantharaman K."/>
            <person name="Brown C.T."/>
            <person name="Hug L.A."/>
            <person name="Sharon I."/>
            <person name="Castelle C.J."/>
            <person name="Probst A.J."/>
            <person name="Thomas B.C."/>
            <person name="Singh A."/>
            <person name="Wilkins M.J."/>
            <person name="Karaoz U."/>
            <person name="Brodie E.L."/>
            <person name="Williams K.H."/>
            <person name="Hubbard S.S."/>
            <person name="Banfield J.F."/>
        </authorList>
    </citation>
    <scope>NUCLEOTIDE SEQUENCE [LARGE SCALE GENOMIC DNA]</scope>
</reference>
<evidence type="ECO:0000256" key="4">
    <source>
        <dbReference type="ARBA" id="ARBA00022679"/>
    </source>
</evidence>
<feature type="transmembrane region" description="Helical" evidence="8">
    <location>
        <begin position="157"/>
        <end position="176"/>
    </location>
</feature>
<comment type="caution">
    <text evidence="10">The sequence shown here is derived from an EMBL/GenBank/DDBJ whole genome shotgun (WGS) entry which is preliminary data.</text>
</comment>